<dbReference type="GO" id="GO:0033634">
    <property type="term" value="P:positive regulation of cell-cell adhesion mediated by integrin"/>
    <property type="evidence" value="ECO:0007669"/>
    <property type="project" value="TreeGrafter"/>
</dbReference>
<dbReference type="Pfam" id="PF06365">
    <property type="entry name" value="CD34_antigen"/>
    <property type="match status" value="1"/>
</dbReference>
<dbReference type="GO" id="GO:0031528">
    <property type="term" value="C:microvillus membrane"/>
    <property type="evidence" value="ECO:0007669"/>
    <property type="project" value="TreeGrafter"/>
</dbReference>
<sequence length="457" mass="49630">MCTKMRILWTILTIGSLLQGAYANNKTTSTALISNTTETTKPTPSTTITTTNSVLVQQSTTNATQPSPASATSIPGKDTSNPNTTQQTSITVATSSGGPEKTEESTKGAISVAPPISKVTTETPIKPSENTTNLVKTSETTNSTTVTMAPVTIPVRITSETTTPVRITSETTTPVRITSETTTPVRITSETTTPVRITSETTTPVRITSETTTPVRITSETTTPVRITSETTTPVRITSETTTPVRITSETTTPVRITSEKMAPMKTTSATRKNVPKEQFTKTVAANSTGDHFENLCARFMAIINATGKCTITGVMTNDVIKYSVIKLLVDELSEETHMKTTARTSEGTPEERSDKNSMTLITILTSCGALALILTAFAVYCSCHRLSYRKNQQHLTEELQTVENGYHDNPTLEVMEVQPEMQEKKMALNGEFNDSWIVPFDNLAKEDILEEEDTHL</sequence>
<evidence type="ECO:0000256" key="3">
    <source>
        <dbReference type="ARBA" id="ARBA00004285"/>
    </source>
</evidence>
<evidence type="ECO:0000256" key="13">
    <source>
        <dbReference type="ARBA" id="ARBA00022889"/>
    </source>
</evidence>
<name>A0A9D3NDV8_9TELE</name>
<evidence type="ECO:0000256" key="20">
    <source>
        <dbReference type="SAM" id="Phobius"/>
    </source>
</evidence>
<evidence type="ECO:0000256" key="18">
    <source>
        <dbReference type="ARBA" id="ARBA00031141"/>
    </source>
</evidence>
<evidence type="ECO:0000256" key="7">
    <source>
        <dbReference type="ARBA" id="ARBA00004510"/>
    </source>
</evidence>
<dbReference type="GO" id="GO:0007155">
    <property type="term" value="P:cell adhesion"/>
    <property type="evidence" value="ECO:0007669"/>
    <property type="project" value="UniProtKB-KW"/>
</dbReference>
<keyword evidence="13" id="KW-0130">Cell adhesion</keyword>
<dbReference type="InterPro" id="IPR013836">
    <property type="entry name" value="CD34/Podocalyxin"/>
</dbReference>
<comment type="caution">
    <text evidence="22">The sequence shown here is derived from an EMBL/GenBank/DDBJ whole genome shotgun (WGS) entry which is preliminary data.</text>
</comment>
<keyword evidence="16" id="KW-0325">Glycoprotein</keyword>
<keyword evidence="10" id="KW-1003">Cell membrane</keyword>
<evidence type="ECO:0000256" key="14">
    <source>
        <dbReference type="ARBA" id="ARBA00022989"/>
    </source>
</evidence>
<evidence type="ECO:0000256" key="5">
    <source>
        <dbReference type="ARBA" id="ARBA00004479"/>
    </source>
</evidence>
<comment type="similarity">
    <text evidence="8">Belongs to the podocalyxin family.</text>
</comment>
<dbReference type="PANTHER" id="PTHR12067">
    <property type="entry name" value="PODOCALYXIN"/>
    <property type="match status" value="1"/>
</dbReference>
<evidence type="ECO:0000256" key="4">
    <source>
        <dbReference type="ARBA" id="ARBA00004466"/>
    </source>
</evidence>
<feature type="signal peptide" evidence="21">
    <location>
        <begin position="1"/>
        <end position="23"/>
    </location>
</feature>
<keyword evidence="14 20" id="KW-1133">Transmembrane helix</keyword>
<keyword evidence="15 20" id="KW-0472">Membrane</keyword>
<dbReference type="GO" id="GO:0045121">
    <property type="term" value="C:membrane raft"/>
    <property type="evidence" value="ECO:0007669"/>
    <property type="project" value="UniProtKB-SubCell"/>
</dbReference>
<keyword evidence="23" id="KW-1185">Reference proteome</keyword>
<evidence type="ECO:0000256" key="17">
    <source>
        <dbReference type="ARBA" id="ARBA00023273"/>
    </source>
</evidence>
<feature type="region of interest" description="Disordered" evidence="19">
    <location>
        <begin position="58"/>
        <end position="109"/>
    </location>
</feature>
<evidence type="ECO:0000256" key="11">
    <source>
        <dbReference type="ARBA" id="ARBA00022692"/>
    </source>
</evidence>
<evidence type="ECO:0000313" key="22">
    <source>
        <dbReference type="EMBL" id="KAG7320442.1"/>
    </source>
</evidence>
<proteinExistence type="inferred from homology"/>
<feature type="transmembrane region" description="Helical" evidence="20">
    <location>
        <begin position="359"/>
        <end position="381"/>
    </location>
</feature>
<dbReference type="GO" id="GO:0030027">
    <property type="term" value="C:lamellipodium"/>
    <property type="evidence" value="ECO:0007669"/>
    <property type="project" value="UniProtKB-SubCell"/>
</dbReference>
<evidence type="ECO:0000256" key="16">
    <source>
        <dbReference type="ARBA" id="ARBA00023180"/>
    </source>
</evidence>
<evidence type="ECO:0000256" key="15">
    <source>
        <dbReference type="ARBA" id="ARBA00023136"/>
    </source>
</evidence>
<feature type="compositionally biased region" description="Polar residues" evidence="19">
    <location>
        <begin position="58"/>
        <end position="97"/>
    </location>
</feature>
<keyword evidence="17" id="KW-0966">Cell projection</keyword>
<evidence type="ECO:0000256" key="19">
    <source>
        <dbReference type="SAM" id="MobiDB-lite"/>
    </source>
</evidence>
<dbReference type="GO" id="GO:0001726">
    <property type="term" value="C:ruffle"/>
    <property type="evidence" value="ECO:0007669"/>
    <property type="project" value="UniProtKB-SubCell"/>
</dbReference>
<comment type="subcellular location">
    <subcellularLocation>
        <location evidence="2">Apical cell membrane</location>
    </subcellularLocation>
    <subcellularLocation>
        <location evidence="6">Cell projection</location>
        <location evidence="6">Filopodium</location>
    </subcellularLocation>
    <subcellularLocation>
        <location evidence="7">Cell projection</location>
        <location evidence="7">Lamellipodium</location>
    </subcellularLocation>
    <subcellularLocation>
        <location evidence="1">Cell projection</location>
        <location evidence="1">Microvillus</location>
    </subcellularLocation>
    <subcellularLocation>
        <location evidence="4">Cell projection</location>
        <location evidence="4">Ruffle</location>
    </subcellularLocation>
    <subcellularLocation>
        <location evidence="3">Membrane raft</location>
    </subcellularLocation>
    <subcellularLocation>
        <location evidence="5">Membrane</location>
        <topology evidence="5">Single-pass type I membrane protein</topology>
    </subcellularLocation>
</comment>
<dbReference type="Proteomes" id="UP000824219">
    <property type="component" value="Linkage Group LG19"/>
</dbReference>
<protein>
    <recommendedName>
        <fullName evidence="9">Podocalyxin</fullName>
    </recommendedName>
    <alternativeName>
        <fullName evidence="18">Podocalyxin-like protein 1</fullName>
    </alternativeName>
</protein>
<dbReference type="GO" id="GO:0030175">
    <property type="term" value="C:filopodium"/>
    <property type="evidence" value="ECO:0007669"/>
    <property type="project" value="UniProtKB-SubCell"/>
</dbReference>
<evidence type="ECO:0000256" key="6">
    <source>
        <dbReference type="ARBA" id="ARBA00004486"/>
    </source>
</evidence>
<dbReference type="AlphaFoldDB" id="A0A9D3NDV8"/>
<evidence type="ECO:0000256" key="10">
    <source>
        <dbReference type="ARBA" id="ARBA00022475"/>
    </source>
</evidence>
<dbReference type="InterPro" id="IPR017403">
    <property type="entry name" value="PODXL"/>
</dbReference>
<dbReference type="PANTHER" id="PTHR12067:SF5">
    <property type="entry name" value="PODOCALYXIN"/>
    <property type="match status" value="1"/>
</dbReference>
<dbReference type="GO" id="GO:0016324">
    <property type="term" value="C:apical plasma membrane"/>
    <property type="evidence" value="ECO:0007669"/>
    <property type="project" value="UniProtKB-SubCell"/>
</dbReference>
<evidence type="ECO:0000256" key="8">
    <source>
        <dbReference type="ARBA" id="ARBA00007029"/>
    </source>
</evidence>
<feature type="chain" id="PRO_5038515564" description="Podocalyxin" evidence="21">
    <location>
        <begin position="24"/>
        <end position="457"/>
    </location>
</feature>
<reference evidence="22 23" key="1">
    <citation type="submission" date="2021-06" db="EMBL/GenBank/DDBJ databases">
        <title>Chromosome-level genome assembly of the red-tail catfish (Hemibagrus wyckioides).</title>
        <authorList>
            <person name="Shao F."/>
        </authorList>
    </citation>
    <scope>NUCLEOTIDE SEQUENCE [LARGE SCALE GENOMIC DNA]</scope>
    <source>
        <strain evidence="22">EC202008001</strain>
        <tissue evidence="22">Blood</tissue>
    </source>
</reference>
<dbReference type="GO" id="GO:0032534">
    <property type="term" value="P:regulation of microvillus assembly"/>
    <property type="evidence" value="ECO:0007669"/>
    <property type="project" value="TreeGrafter"/>
</dbReference>
<evidence type="ECO:0000256" key="1">
    <source>
        <dbReference type="ARBA" id="ARBA00004105"/>
    </source>
</evidence>
<dbReference type="GO" id="GO:0022408">
    <property type="term" value="P:negative regulation of cell-cell adhesion"/>
    <property type="evidence" value="ECO:0007669"/>
    <property type="project" value="TreeGrafter"/>
</dbReference>
<evidence type="ECO:0000256" key="2">
    <source>
        <dbReference type="ARBA" id="ARBA00004221"/>
    </source>
</evidence>
<keyword evidence="12 21" id="KW-0732">Signal</keyword>
<evidence type="ECO:0000256" key="12">
    <source>
        <dbReference type="ARBA" id="ARBA00022729"/>
    </source>
</evidence>
<evidence type="ECO:0000256" key="21">
    <source>
        <dbReference type="SAM" id="SignalP"/>
    </source>
</evidence>
<dbReference type="OrthoDB" id="9948358at2759"/>
<dbReference type="EMBL" id="JAHKSW010000019">
    <property type="protein sequence ID" value="KAG7320442.1"/>
    <property type="molecule type" value="Genomic_DNA"/>
</dbReference>
<dbReference type="GO" id="GO:0016477">
    <property type="term" value="P:cell migration"/>
    <property type="evidence" value="ECO:0007669"/>
    <property type="project" value="InterPro"/>
</dbReference>
<keyword evidence="11 20" id="KW-0812">Transmembrane</keyword>
<accession>A0A9D3NDV8</accession>
<gene>
    <name evidence="22" type="ORF">KOW79_016295</name>
</gene>
<evidence type="ECO:0000256" key="9">
    <source>
        <dbReference type="ARBA" id="ARBA00017371"/>
    </source>
</evidence>
<evidence type="ECO:0000313" key="23">
    <source>
        <dbReference type="Proteomes" id="UP000824219"/>
    </source>
</evidence>
<organism evidence="22 23">
    <name type="scientific">Hemibagrus wyckioides</name>
    <dbReference type="NCBI Taxonomy" id="337641"/>
    <lineage>
        <taxon>Eukaryota</taxon>
        <taxon>Metazoa</taxon>
        <taxon>Chordata</taxon>
        <taxon>Craniata</taxon>
        <taxon>Vertebrata</taxon>
        <taxon>Euteleostomi</taxon>
        <taxon>Actinopterygii</taxon>
        <taxon>Neopterygii</taxon>
        <taxon>Teleostei</taxon>
        <taxon>Ostariophysi</taxon>
        <taxon>Siluriformes</taxon>
        <taxon>Bagridae</taxon>
        <taxon>Hemibagrus</taxon>
    </lineage>
</organism>